<comment type="pathway">
    <text evidence="3">Carbohydrate degradation; glycolysis; D-glyceraldehyde 3-phosphate from glycerone phosphate: step 1/1.</text>
</comment>
<evidence type="ECO:0000256" key="2">
    <source>
        <dbReference type="ARBA" id="ARBA00023235"/>
    </source>
</evidence>
<name>A0A2H0U902_9BACT</name>
<sequence length="247" mass="26057">MLLVANWKAYIGDITKARTLFALSKRLAHTSPVTIVLAPPAPLLGALSIKNTSAVHFAAQDVSMATGGAVTGELTAQTFATVGASYAIVGHSERRTGGDTNASVAEKLAHALAQGLTPILCVGEHERDTEGHYLGVVREQVTSAFTPLTTKERKQVVIAYEPVWAINKTAALAIAPHDLAEMVLYIRKVLSELLVGRNASHTHIIYGGSIEPENARSLAATSGVDGFIVGHASTDPLSFKEIVKALS</sequence>
<dbReference type="GO" id="GO:0006096">
    <property type="term" value="P:glycolytic process"/>
    <property type="evidence" value="ECO:0007669"/>
    <property type="project" value="UniProtKB-UniRule"/>
</dbReference>
<dbReference type="SUPFAM" id="SSF51351">
    <property type="entry name" value="Triosephosphate isomerase (TIM)"/>
    <property type="match status" value="1"/>
</dbReference>
<dbReference type="Pfam" id="PF00121">
    <property type="entry name" value="TIM"/>
    <property type="match status" value="1"/>
</dbReference>
<comment type="subcellular location">
    <subcellularLocation>
        <location evidence="3">Cytoplasm</location>
    </subcellularLocation>
</comment>
<evidence type="ECO:0000313" key="5">
    <source>
        <dbReference type="Proteomes" id="UP000230179"/>
    </source>
</evidence>
<evidence type="ECO:0000256" key="1">
    <source>
        <dbReference type="ARBA" id="ARBA00007422"/>
    </source>
</evidence>
<comment type="pathway">
    <text evidence="3">Carbohydrate biosynthesis; gluconeogenesis.</text>
</comment>
<dbReference type="GO" id="GO:0046166">
    <property type="term" value="P:glyceraldehyde-3-phosphate biosynthetic process"/>
    <property type="evidence" value="ECO:0007669"/>
    <property type="project" value="TreeGrafter"/>
</dbReference>
<dbReference type="GO" id="GO:0006094">
    <property type="term" value="P:gluconeogenesis"/>
    <property type="evidence" value="ECO:0007669"/>
    <property type="project" value="UniProtKB-UniPathway"/>
</dbReference>
<dbReference type="EMBL" id="PFBL01000026">
    <property type="protein sequence ID" value="PIR82891.1"/>
    <property type="molecule type" value="Genomic_DNA"/>
</dbReference>
<keyword evidence="3" id="KW-0963">Cytoplasm</keyword>
<reference evidence="5" key="1">
    <citation type="submission" date="2017-09" db="EMBL/GenBank/DDBJ databases">
        <title>Depth-based differentiation of microbial function through sediment-hosted aquifers and enrichment of novel symbionts in the deep terrestrial subsurface.</title>
        <authorList>
            <person name="Probst A.J."/>
            <person name="Ladd B."/>
            <person name="Jarett J.K."/>
            <person name="Geller-Mcgrath D.E."/>
            <person name="Sieber C.M.K."/>
            <person name="Emerson J.B."/>
            <person name="Anantharaman K."/>
            <person name="Thomas B.C."/>
            <person name="Malmstrom R."/>
            <person name="Stieglmeier M."/>
            <person name="Klingl A."/>
            <person name="Woyke T."/>
            <person name="Ryan C.M."/>
            <person name="Banfield J.F."/>
        </authorList>
    </citation>
    <scope>NUCLEOTIDE SEQUENCE [LARGE SCALE GENOMIC DNA]</scope>
</reference>
<dbReference type="GO" id="GO:0004807">
    <property type="term" value="F:triose-phosphate isomerase activity"/>
    <property type="evidence" value="ECO:0007669"/>
    <property type="project" value="UniProtKB-UniRule"/>
</dbReference>
<dbReference type="UniPathway" id="UPA00109">
    <property type="reaction ID" value="UER00189"/>
</dbReference>
<dbReference type="GO" id="GO:0005829">
    <property type="term" value="C:cytosol"/>
    <property type="evidence" value="ECO:0007669"/>
    <property type="project" value="TreeGrafter"/>
</dbReference>
<dbReference type="NCBIfam" id="TIGR00419">
    <property type="entry name" value="tim"/>
    <property type="match status" value="1"/>
</dbReference>
<dbReference type="PANTHER" id="PTHR21139">
    <property type="entry name" value="TRIOSEPHOSPHATE ISOMERASE"/>
    <property type="match status" value="1"/>
</dbReference>
<accession>A0A2H0U902</accession>
<proteinExistence type="inferred from homology"/>
<dbReference type="AlphaFoldDB" id="A0A2H0U902"/>
<keyword evidence="2 3" id="KW-0413">Isomerase</keyword>
<comment type="caution">
    <text evidence="4">The sequence shown here is derived from an EMBL/GenBank/DDBJ whole genome shotgun (WGS) entry which is preliminary data.</text>
</comment>
<dbReference type="Proteomes" id="UP000230179">
    <property type="component" value="Unassembled WGS sequence"/>
</dbReference>
<dbReference type="InterPro" id="IPR035990">
    <property type="entry name" value="TIM_sf"/>
</dbReference>
<keyword evidence="3" id="KW-0324">Glycolysis</keyword>
<organism evidence="4 5">
    <name type="scientific">Candidatus Kaiserbacteria bacterium CG10_big_fil_rev_8_21_14_0_10_56_12</name>
    <dbReference type="NCBI Taxonomy" id="1974611"/>
    <lineage>
        <taxon>Bacteria</taxon>
        <taxon>Candidatus Kaiseribacteriota</taxon>
    </lineage>
</organism>
<dbReference type="InterPro" id="IPR013785">
    <property type="entry name" value="Aldolase_TIM"/>
</dbReference>
<dbReference type="Gene3D" id="3.20.20.70">
    <property type="entry name" value="Aldolase class I"/>
    <property type="match status" value="1"/>
</dbReference>
<dbReference type="InterPro" id="IPR000652">
    <property type="entry name" value="Triosephosphate_isomerase"/>
</dbReference>
<comment type="subunit">
    <text evidence="3">Homodimer.</text>
</comment>
<comment type="similarity">
    <text evidence="1 3">Belongs to the triosephosphate isomerase family.</text>
</comment>
<dbReference type="PANTHER" id="PTHR21139:SF42">
    <property type="entry name" value="TRIOSEPHOSPHATE ISOMERASE"/>
    <property type="match status" value="1"/>
</dbReference>
<keyword evidence="3" id="KW-0312">Gluconeogenesis</keyword>
<dbReference type="CDD" id="cd00311">
    <property type="entry name" value="TIM"/>
    <property type="match status" value="1"/>
</dbReference>
<protein>
    <recommendedName>
        <fullName evidence="3">Triosephosphate isomerase</fullName>
        <ecNumber evidence="3">5.3.1.1</ecNumber>
    </recommendedName>
</protein>
<evidence type="ECO:0000313" key="4">
    <source>
        <dbReference type="EMBL" id="PIR82891.1"/>
    </source>
</evidence>
<dbReference type="GO" id="GO:0019563">
    <property type="term" value="P:glycerol catabolic process"/>
    <property type="evidence" value="ECO:0007669"/>
    <property type="project" value="TreeGrafter"/>
</dbReference>
<evidence type="ECO:0000256" key="3">
    <source>
        <dbReference type="RuleBase" id="RU363013"/>
    </source>
</evidence>
<dbReference type="EC" id="5.3.1.1" evidence="3"/>
<dbReference type="UniPathway" id="UPA00138"/>
<dbReference type="PROSITE" id="PS51440">
    <property type="entry name" value="TIM_2"/>
    <property type="match status" value="1"/>
</dbReference>
<comment type="catalytic activity">
    <reaction evidence="3">
        <text>D-glyceraldehyde 3-phosphate = dihydroxyacetone phosphate</text>
        <dbReference type="Rhea" id="RHEA:18585"/>
        <dbReference type="ChEBI" id="CHEBI:57642"/>
        <dbReference type="ChEBI" id="CHEBI:59776"/>
        <dbReference type="EC" id="5.3.1.1"/>
    </reaction>
</comment>
<gene>
    <name evidence="4" type="primary">tpiA</name>
    <name evidence="4" type="ORF">COU19_03515</name>
</gene>